<feature type="transmembrane region" description="Helical" evidence="1">
    <location>
        <begin position="203"/>
        <end position="221"/>
    </location>
</feature>
<evidence type="ECO:0000313" key="3">
    <source>
        <dbReference type="Proteomes" id="UP000603453"/>
    </source>
</evidence>
<dbReference type="EMBL" id="JAEPRD010000118">
    <property type="protein sequence ID" value="KAG2197993.1"/>
    <property type="molecule type" value="Genomic_DNA"/>
</dbReference>
<feature type="transmembrane region" description="Helical" evidence="1">
    <location>
        <begin position="172"/>
        <end position="191"/>
    </location>
</feature>
<dbReference type="OrthoDB" id="2277277at2759"/>
<sequence>MKSVENANKLTASVTVFTNNFATNYYYSATFTPTKLEYTNLIIIFPLSVFMIQHTALPGTYPATQMKTMNEAKQKLGFKSRIYKLKTYFHKEQNVNAVGKHGNTSKWTKPWVKKSTQVSTSNTVAIGTVFSLNVPITISNTTTHYNTKTEGSTSTGNTSVVQQLVILPPIQIYGFMFLVAFFLFVITFTLLQVHRTISIIELAVDGITYTLVNFVGLLSVLKSWV</sequence>
<evidence type="ECO:0000313" key="2">
    <source>
        <dbReference type="EMBL" id="KAG2197993.1"/>
    </source>
</evidence>
<proteinExistence type="predicted"/>
<comment type="caution">
    <text evidence="2">The sequence shown here is derived from an EMBL/GenBank/DDBJ whole genome shotgun (WGS) entry which is preliminary data.</text>
</comment>
<reference evidence="2" key="1">
    <citation type="submission" date="2020-12" db="EMBL/GenBank/DDBJ databases">
        <title>Metabolic potential, ecology and presence of endohyphal bacteria is reflected in genomic diversity of Mucoromycotina.</title>
        <authorList>
            <person name="Muszewska A."/>
            <person name="Okrasinska A."/>
            <person name="Steczkiewicz K."/>
            <person name="Drgas O."/>
            <person name="Orlowska M."/>
            <person name="Perlinska-Lenart U."/>
            <person name="Aleksandrzak-Piekarczyk T."/>
            <person name="Szatraj K."/>
            <person name="Zielenkiewicz U."/>
            <person name="Pilsyk S."/>
            <person name="Malc E."/>
            <person name="Mieczkowski P."/>
            <person name="Kruszewska J.S."/>
            <person name="Biernat P."/>
            <person name="Pawlowska J."/>
        </authorList>
    </citation>
    <scope>NUCLEOTIDE SEQUENCE</scope>
    <source>
        <strain evidence="2">WA0000017839</strain>
    </source>
</reference>
<protein>
    <submittedName>
        <fullName evidence="2">Uncharacterized protein</fullName>
    </submittedName>
</protein>
<name>A0A8H7UZP1_9FUNG</name>
<gene>
    <name evidence="2" type="ORF">INT47_004960</name>
</gene>
<keyword evidence="1" id="KW-1133">Transmembrane helix</keyword>
<evidence type="ECO:0000256" key="1">
    <source>
        <dbReference type="SAM" id="Phobius"/>
    </source>
</evidence>
<keyword evidence="3" id="KW-1185">Reference proteome</keyword>
<dbReference type="Proteomes" id="UP000603453">
    <property type="component" value="Unassembled WGS sequence"/>
</dbReference>
<accession>A0A8H7UZP1</accession>
<dbReference type="AlphaFoldDB" id="A0A8H7UZP1"/>
<keyword evidence="1" id="KW-0472">Membrane</keyword>
<keyword evidence="1" id="KW-0812">Transmembrane</keyword>
<organism evidence="2 3">
    <name type="scientific">Mucor saturninus</name>
    <dbReference type="NCBI Taxonomy" id="64648"/>
    <lineage>
        <taxon>Eukaryota</taxon>
        <taxon>Fungi</taxon>
        <taxon>Fungi incertae sedis</taxon>
        <taxon>Mucoromycota</taxon>
        <taxon>Mucoromycotina</taxon>
        <taxon>Mucoromycetes</taxon>
        <taxon>Mucorales</taxon>
        <taxon>Mucorineae</taxon>
        <taxon>Mucoraceae</taxon>
        <taxon>Mucor</taxon>
    </lineage>
</organism>